<dbReference type="EnsemblBacteria" id="CAF27699">
    <property type="protein sequence ID" value="CAF27699"/>
    <property type="gene ID" value="BH09030"/>
</dbReference>
<dbReference type="PaxDb" id="283166-BH09030"/>
<evidence type="ECO:0000313" key="2">
    <source>
        <dbReference type="Proteomes" id="UP000000421"/>
    </source>
</evidence>
<sequence>MKSHCNKMVGGELKPIIAALLPVEPFYPTQVPFVLSRYIYDVADRQQSSLDYVAVSALCALAAVIGNPHCS</sequence>
<protein>
    <submittedName>
        <fullName evidence="1">Hypothetical genomic island protein</fullName>
    </submittedName>
</protein>
<reference evidence="1 2" key="1">
    <citation type="journal article" date="2004" name="Proc. Natl. Acad. Sci. U.S.A.">
        <title>The louse-borne human pathogen Bartonella quintana is a genomic derivative of the zoonotic agent Bartonella henselae.</title>
        <authorList>
            <person name="Alsmark U.C.M."/>
            <person name="Frank A.C."/>
            <person name="Karlberg E.O."/>
            <person name="Legault B.-A."/>
            <person name="Ardell D.H."/>
            <person name="Canbaeck B."/>
            <person name="Eriksson A.-S."/>
            <person name="Naeslund A.K."/>
            <person name="Handley S.A."/>
            <person name="Huvet M."/>
            <person name="La Scola B."/>
            <person name="Holmberg M."/>
            <person name="Andersson S.G.E."/>
        </authorList>
    </citation>
    <scope>NUCLEOTIDE SEQUENCE [LARGE SCALE GENOMIC DNA]</scope>
    <source>
        <strain evidence="2">ATCC 49882 / DSM 28221 / CCUG 30454 / Houston 1</strain>
    </source>
</reference>
<proteinExistence type="predicted"/>
<dbReference type="KEGG" id="bhe:BH09030"/>
<gene>
    <name evidence="1" type="ordered locus">BH09030</name>
</gene>
<keyword evidence="2" id="KW-1185">Reference proteome</keyword>
<name>A0A0H3LYI9_BARHE</name>
<organism evidence="1 2">
    <name type="scientific">Bartonella henselae (strain ATCC 49882 / DSM 28221 / CCUG 30454 / Houston 1)</name>
    <name type="common">Rochalimaea henselae</name>
    <dbReference type="NCBI Taxonomy" id="283166"/>
    <lineage>
        <taxon>Bacteria</taxon>
        <taxon>Pseudomonadati</taxon>
        <taxon>Pseudomonadota</taxon>
        <taxon>Alphaproteobacteria</taxon>
        <taxon>Hyphomicrobiales</taxon>
        <taxon>Bartonellaceae</taxon>
        <taxon>Bartonella</taxon>
    </lineage>
</organism>
<dbReference type="AlphaFoldDB" id="A0A0H3LYI9"/>
<dbReference type="Proteomes" id="UP000000421">
    <property type="component" value="Chromosome"/>
</dbReference>
<evidence type="ECO:0000313" key="1">
    <source>
        <dbReference type="EMBL" id="CAF27699.1"/>
    </source>
</evidence>
<accession>A0A0H3LYI9</accession>
<dbReference type="EMBL" id="BX897699">
    <property type="protein sequence ID" value="CAF27699.1"/>
    <property type="molecule type" value="Genomic_DNA"/>
</dbReference>